<dbReference type="Pfam" id="PF04264">
    <property type="entry name" value="YceI"/>
    <property type="match status" value="1"/>
</dbReference>
<dbReference type="AlphaFoldDB" id="A0A291IPP4"/>
<keyword evidence="2" id="KW-1185">Reference proteome</keyword>
<comment type="caution">
    <text evidence="1">The sequence shown here is derived from an EMBL/GenBank/DDBJ whole genome shotgun (WGS) entry which is preliminary data.</text>
</comment>
<accession>A0A291IPP4</accession>
<evidence type="ECO:0000313" key="1">
    <source>
        <dbReference type="EMBL" id="OAI26098.1"/>
    </source>
</evidence>
<dbReference type="EMBL" id="LUUL01000075">
    <property type="protein sequence ID" value="OAI26098.1"/>
    <property type="molecule type" value="Genomic_DNA"/>
</dbReference>
<dbReference type="Proteomes" id="UP000077734">
    <property type="component" value="Unassembled WGS sequence"/>
</dbReference>
<dbReference type="Gene3D" id="2.40.128.110">
    <property type="entry name" value="Lipid/polyisoprenoid-binding, YceI-like"/>
    <property type="match status" value="1"/>
</dbReference>
<dbReference type="RefSeq" id="WP_064027284.1">
    <property type="nucleotide sequence ID" value="NZ_LUUL01000075.1"/>
</dbReference>
<organism evidence="1 2">
    <name type="scientific">Methylomonas koyamae</name>
    <dbReference type="NCBI Taxonomy" id="702114"/>
    <lineage>
        <taxon>Bacteria</taxon>
        <taxon>Pseudomonadati</taxon>
        <taxon>Pseudomonadota</taxon>
        <taxon>Gammaproteobacteria</taxon>
        <taxon>Methylococcales</taxon>
        <taxon>Methylococcaceae</taxon>
        <taxon>Methylomonas</taxon>
    </lineage>
</organism>
<dbReference type="InterPro" id="IPR007372">
    <property type="entry name" value="Lipid/polyisoprenoid-bd_YceI"/>
</dbReference>
<name>A0A291IPP4_9GAMM</name>
<gene>
    <name evidence="1" type="ORF">A1356_12250</name>
</gene>
<dbReference type="InterPro" id="IPR036761">
    <property type="entry name" value="TTHA0802/YceI-like_sf"/>
</dbReference>
<reference evidence="1 2" key="1">
    <citation type="submission" date="2016-03" db="EMBL/GenBank/DDBJ databases">
        <authorList>
            <person name="Heylen K."/>
            <person name="De Vos P."/>
            <person name="Vekeman B."/>
        </authorList>
    </citation>
    <scope>NUCLEOTIDE SEQUENCE [LARGE SCALE GENOMIC DNA]</scope>
    <source>
        <strain evidence="1 2">R-49807</strain>
    </source>
</reference>
<dbReference type="PANTHER" id="PTHR34406:SF2">
    <property type="entry name" value="PERIPLASMIC PROTEIN"/>
    <property type="match status" value="1"/>
</dbReference>
<dbReference type="SUPFAM" id="SSF101874">
    <property type="entry name" value="YceI-like"/>
    <property type="match status" value="1"/>
</dbReference>
<evidence type="ECO:0000313" key="2">
    <source>
        <dbReference type="Proteomes" id="UP000077734"/>
    </source>
</evidence>
<sequence length="187" mass="20322">MVRFWTVIGASLCSCSVLAADSYTIDSRHTFPSFEINHLGFSTQRGRFNETSGKVLLDAVATTGSIDISVNTASISTGLAELEQHLRGPDFLDSAKYPVMSFKSNRLIFQGETLVGADGVLTLHGVSKPVRLDVQHFYCGINPLRMKYSCGADASATIKRSEFGVDKYVPAVADQVKVLIQVEAIKD</sequence>
<dbReference type="PANTHER" id="PTHR34406">
    <property type="entry name" value="PROTEIN YCEI"/>
    <property type="match status" value="1"/>
</dbReference>
<protein>
    <submittedName>
        <fullName evidence="1">Uncharacterized protein</fullName>
    </submittedName>
</protein>
<dbReference type="KEGG" id="mko:MKLM6_4217"/>
<dbReference type="PROSITE" id="PS51257">
    <property type="entry name" value="PROKAR_LIPOPROTEIN"/>
    <property type="match status" value="1"/>
</dbReference>
<dbReference type="SMART" id="SM00867">
    <property type="entry name" value="YceI"/>
    <property type="match status" value="1"/>
</dbReference>
<proteinExistence type="predicted"/>